<keyword evidence="2" id="KW-1185">Reference proteome</keyword>
<dbReference type="KEGG" id="cut:CUTER_05695"/>
<dbReference type="EMBL" id="CP011546">
    <property type="protein sequence ID" value="AKK11135.1"/>
    <property type="molecule type" value="Genomic_DNA"/>
</dbReference>
<proteinExistence type="predicted"/>
<evidence type="ECO:0000313" key="1">
    <source>
        <dbReference type="EMBL" id="AKK11135.1"/>
    </source>
</evidence>
<gene>
    <name evidence="1" type="ORF">CUTER_05695</name>
</gene>
<evidence type="ECO:0000313" key="2">
    <source>
        <dbReference type="Proteomes" id="UP000035548"/>
    </source>
</evidence>
<dbReference type="Proteomes" id="UP000035548">
    <property type="component" value="Chromosome"/>
</dbReference>
<dbReference type="PATRIC" id="fig|1072256.5.peg.1128"/>
<reference evidence="1 2" key="1">
    <citation type="journal article" date="2015" name="Genome Announc.">
        <title>Virulence Factor Genes Detected in the Complete Genome Sequence of Corynebacterium uterequi DSM 45634, Isolated from the Uterus of a Maiden Mare.</title>
        <authorList>
            <person name="Ruckert C."/>
            <person name="Kriete M."/>
            <person name="Jaenicke S."/>
            <person name="Winkler A."/>
            <person name="Tauch A."/>
        </authorList>
    </citation>
    <scope>NUCLEOTIDE SEQUENCE [LARGE SCALE GENOMIC DNA]</scope>
    <source>
        <strain evidence="1 2">DSM 45634</strain>
    </source>
</reference>
<accession>A0A0G3HEK3</accession>
<name>A0A0G3HEK3_9CORY</name>
<dbReference type="STRING" id="1072256.CUTER_05695"/>
<dbReference type="RefSeq" id="WP_047259594.1">
    <property type="nucleotide sequence ID" value="NZ_CP011546.1"/>
</dbReference>
<dbReference type="AlphaFoldDB" id="A0A0G3HEK3"/>
<reference evidence="2" key="2">
    <citation type="submission" date="2015-05" db="EMBL/GenBank/DDBJ databases">
        <title>Complete genome sequence of Corynebacterium uterequi DSM 45634, isolated from the uterus of a maiden mare.</title>
        <authorList>
            <person name="Ruckert C."/>
            <person name="Albersmeier A."/>
            <person name="Winkler A."/>
            <person name="Tauch A."/>
        </authorList>
    </citation>
    <scope>NUCLEOTIDE SEQUENCE [LARGE SCALE GENOMIC DNA]</scope>
    <source>
        <strain evidence="2">DSM 45634</strain>
    </source>
</reference>
<sequence length="62" mass="6477">MRTSRRDVVAASAEVDAAPVAISATLGPDEDGDLLLDFTRTIFGEQLDASAVVGESLLTVDQ</sequence>
<organism evidence="1 2">
    <name type="scientific">Corynebacterium uterequi</name>
    <dbReference type="NCBI Taxonomy" id="1072256"/>
    <lineage>
        <taxon>Bacteria</taxon>
        <taxon>Bacillati</taxon>
        <taxon>Actinomycetota</taxon>
        <taxon>Actinomycetes</taxon>
        <taxon>Mycobacteriales</taxon>
        <taxon>Corynebacteriaceae</taxon>
        <taxon>Corynebacterium</taxon>
    </lineage>
</organism>
<protein>
    <submittedName>
        <fullName evidence="1">Uncharacterized protein</fullName>
    </submittedName>
</protein>